<name>A0A8H3IEX8_9LECA</name>
<dbReference type="EMBL" id="CAJPDQ010000013">
    <property type="protein sequence ID" value="CAF9918265.1"/>
    <property type="molecule type" value="Genomic_DNA"/>
</dbReference>
<gene>
    <name evidence="2" type="ORF">GOMPHAMPRED_001472</name>
</gene>
<organism evidence="2 3">
    <name type="scientific">Gomphillus americanus</name>
    <dbReference type="NCBI Taxonomy" id="1940652"/>
    <lineage>
        <taxon>Eukaryota</taxon>
        <taxon>Fungi</taxon>
        <taxon>Dikarya</taxon>
        <taxon>Ascomycota</taxon>
        <taxon>Pezizomycotina</taxon>
        <taxon>Lecanoromycetes</taxon>
        <taxon>OSLEUM clade</taxon>
        <taxon>Ostropomycetidae</taxon>
        <taxon>Ostropales</taxon>
        <taxon>Graphidaceae</taxon>
        <taxon>Gomphilloideae</taxon>
        <taxon>Gomphillus</taxon>
    </lineage>
</organism>
<keyword evidence="3" id="KW-1185">Reference proteome</keyword>
<feature type="region of interest" description="Disordered" evidence="1">
    <location>
        <begin position="1"/>
        <end position="21"/>
    </location>
</feature>
<feature type="compositionally biased region" description="Polar residues" evidence="1">
    <location>
        <begin position="293"/>
        <end position="312"/>
    </location>
</feature>
<reference evidence="2" key="1">
    <citation type="submission" date="2021-03" db="EMBL/GenBank/DDBJ databases">
        <authorList>
            <person name="Tagirdzhanova G."/>
        </authorList>
    </citation>
    <scope>NUCLEOTIDE SEQUENCE</scope>
</reference>
<accession>A0A8H3IEX8</accession>
<proteinExistence type="predicted"/>
<protein>
    <submittedName>
        <fullName evidence="2">Uncharacterized protein</fullName>
    </submittedName>
</protein>
<feature type="compositionally biased region" description="Polar residues" evidence="1">
    <location>
        <begin position="7"/>
        <end position="16"/>
    </location>
</feature>
<dbReference type="Proteomes" id="UP000664169">
    <property type="component" value="Unassembled WGS sequence"/>
</dbReference>
<feature type="region of interest" description="Disordered" evidence="1">
    <location>
        <begin position="263"/>
        <end position="343"/>
    </location>
</feature>
<sequence>MLEFGKVSTNSLNGLENSIPPRPSISVKLSFSDVNKPLPLTPTEEECETRPSSIYSLEINDLIDLYLGGSTSSETSSEDIRLLPFGPLQHLPLDASKFYGDGKYSVSESVLCNITHSGQIDDSEVDEVTIKYRYSNPEGRSPTTLNSLTHDYLNVNDIRTADSAKKYRDTLLPTPFTPVSVKSPDLFPDILPLHGPRFVASSPSNPTSYSQYMHQLPTTNSRDTLDKESLESTTHSELIDRTSGLRAHDGEFLWSQHLTIYSEPSGQDQSVTPNENYTTLESKSPRFLPSPYLTGQQATYKPYPTRNSSYSNHDSKFDSSKNNDLPLPRNWSPNLKPSNPAVPRVPLSERSPAIGLSAYQALGPMAWKADKQKEQEQEQNGPLLFGGKKISEHFTSKLKSLDTRVRHLGQAKYHPHSSQLYFNLHSGISGHSIISTSSDFSNDQNPNRYLSLAHTDGSTDLPTSSVKALLPNPALSMTGGRQSSRESGRNTSWFMARKQKFINEKHDAWRQGIKDKITVIATHDSVGLSHGNLSSTLASEAQYPTSDVVGKLIPKSCGSIGSDRAGFREMPNSNWI</sequence>
<evidence type="ECO:0000256" key="1">
    <source>
        <dbReference type="SAM" id="MobiDB-lite"/>
    </source>
</evidence>
<comment type="caution">
    <text evidence="2">The sequence shown here is derived from an EMBL/GenBank/DDBJ whole genome shotgun (WGS) entry which is preliminary data.</text>
</comment>
<feature type="compositionally biased region" description="Polar residues" evidence="1">
    <location>
        <begin position="263"/>
        <end position="282"/>
    </location>
</feature>
<evidence type="ECO:0000313" key="3">
    <source>
        <dbReference type="Proteomes" id="UP000664169"/>
    </source>
</evidence>
<feature type="region of interest" description="Disordered" evidence="1">
    <location>
        <begin position="471"/>
        <end position="490"/>
    </location>
</feature>
<dbReference type="AlphaFoldDB" id="A0A8H3IEX8"/>
<evidence type="ECO:0000313" key="2">
    <source>
        <dbReference type="EMBL" id="CAF9918265.1"/>
    </source>
</evidence>